<dbReference type="InterPro" id="IPR006076">
    <property type="entry name" value="FAD-dep_OxRdtase"/>
</dbReference>
<organism evidence="2 3">
    <name type="scientific">Microbacterium trichothecenolyticum</name>
    <name type="common">Aureobacterium trichothecenolyticum</name>
    <dbReference type="NCBI Taxonomy" id="69370"/>
    <lineage>
        <taxon>Bacteria</taxon>
        <taxon>Bacillati</taxon>
        <taxon>Actinomycetota</taxon>
        <taxon>Actinomycetes</taxon>
        <taxon>Micrococcales</taxon>
        <taxon>Microbacteriaceae</taxon>
        <taxon>Microbacterium</taxon>
    </lineage>
</organism>
<feature type="domain" description="FAD dependent oxidoreductase" evidence="1">
    <location>
        <begin position="2"/>
        <end position="340"/>
    </location>
</feature>
<dbReference type="SUPFAM" id="SSF54373">
    <property type="entry name" value="FAD-linked reductases, C-terminal domain"/>
    <property type="match status" value="1"/>
</dbReference>
<dbReference type="PANTHER" id="PTHR13847:SF193">
    <property type="entry name" value="PYRUVATE DEHYDROGENASE PHOSPHATASE REGULATORY SUBUNIT, MITOCHONDRIAL"/>
    <property type="match status" value="1"/>
</dbReference>
<accession>A0ABU0TRQ3</accession>
<proteinExistence type="predicted"/>
<protein>
    <submittedName>
        <fullName evidence="2">Glycine/D-amino acid oxidase-like deaminating enzyme</fullName>
    </submittedName>
</protein>
<evidence type="ECO:0000313" key="3">
    <source>
        <dbReference type="Proteomes" id="UP001226691"/>
    </source>
</evidence>
<dbReference type="Gene3D" id="3.50.50.60">
    <property type="entry name" value="FAD/NAD(P)-binding domain"/>
    <property type="match status" value="1"/>
</dbReference>
<dbReference type="Proteomes" id="UP001226691">
    <property type="component" value="Unassembled WGS sequence"/>
</dbReference>
<dbReference type="RefSeq" id="WP_307480717.1">
    <property type="nucleotide sequence ID" value="NZ_JAUTBF010000001.1"/>
</dbReference>
<evidence type="ECO:0000259" key="1">
    <source>
        <dbReference type="Pfam" id="PF01266"/>
    </source>
</evidence>
<sequence length="382" mass="40295">MHVVVIGAGIVGVSVARELVTRGVHVTVLERDRGAQRGSTAFAPGFVGIYNDAPVLTELARASVDAYRDMASFSPSGGLELATTPEGADALTQRVEGARRAGLAATMNDPRPLPSFVDEQRVIAVARYDDDGVTTPHLLRGEVRTVAEAAGARFVDGTEVVGIHSEPGRWRVDTADHGAHTADQVVLAGGVWGPGLSRLVDVELPLVPVAHPYVYAAAQAPVVAPGPFVRWPEHHVYARAHGDTLGIGSYDHHPLPVDEDDLRGGAGLSWNTAFEAPIDEAQRLLRPAARFTPSHRVNGVFAMTPDNLPFLGAVPDAAGVWIAQAIWVTHAGGSARALAAAIVDSVALPAELTVDRFAGESADGLRASALRLYRDIYANDAI</sequence>
<comment type="caution">
    <text evidence="2">The sequence shown here is derived from an EMBL/GenBank/DDBJ whole genome shotgun (WGS) entry which is preliminary data.</text>
</comment>
<keyword evidence="3" id="KW-1185">Reference proteome</keyword>
<evidence type="ECO:0000313" key="2">
    <source>
        <dbReference type="EMBL" id="MDQ1122351.1"/>
    </source>
</evidence>
<dbReference type="PANTHER" id="PTHR13847">
    <property type="entry name" value="SARCOSINE DEHYDROGENASE-RELATED"/>
    <property type="match status" value="1"/>
</dbReference>
<dbReference type="InterPro" id="IPR036188">
    <property type="entry name" value="FAD/NAD-bd_sf"/>
</dbReference>
<name>A0ABU0TRQ3_MICTR</name>
<dbReference type="SUPFAM" id="SSF51905">
    <property type="entry name" value="FAD/NAD(P)-binding domain"/>
    <property type="match status" value="1"/>
</dbReference>
<dbReference type="Gene3D" id="3.30.9.10">
    <property type="entry name" value="D-Amino Acid Oxidase, subunit A, domain 2"/>
    <property type="match status" value="1"/>
</dbReference>
<dbReference type="EMBL" id="JAUTBF010000001">
    <property type="protein sequence ID" value="MDQ1122351.1"/>
    <property type="molecule type" value="Genomic_DNA"/>
</dbReference>
<dbReference type="Pfam" id="PF01266">
    <property type="entry name" value="DAO"/>
    <property type="match status" value="1"/>
</dbReference>
<reference evidence="2 3" key="1">
    <citation type="submission" date="2023-07" db="EMBL/GenBank/DDBJ databases">
        <title>Functional and genomic diversity of the sorghum phyllosphere microbiome.</title>
        <authorList>
            <person name="Shade A."/>
        </authorList>
    </citation>
    <scope>NUCLEOTIDE SEQUENCE [LARGE SCALE GENOMIC DNA]</scope>
    <source>
        <strain evidence="2 3">SORGH_AS_1207</strain>
    </source>
</reference>
<gene>
    <name evidence="2" type="ORF">QE412_000924</name>
</gene>